<evidence type="ECO:0000313" key="3">
    <source>
        <dbReference type="Proteomes" id="UP000030746"/>
    </source>
</evidence>
<sequence length="214" mass="23374">MDTTPAPSRATTLPNQTPKQARSSPTPSPAGIANHPSVSIQVETCIQTFPPRTRSQCVPNATILTTTKPVPITPSTTIISATKPYYHQTKDKSLWKLPALQKSTLISGSSNLNRITKTSSDTEIHSYPGAQIHHIQSILESYDHDPKPTTITLHVANLIFISIFNTGSPVFTRSTTRSATATSGTLCPDTNTEYRNHHGFHVYNQLFQLSPKTA</sequence>
<dbReference type="Proteomes" id="UP000030746">
    <property type="component" value="Unassembled WGS sequence"/>
</dbReference>
<evidence type="ECO:0000313" key="2">
    <source>
        <dbReference type="EMBL" id="ESO93167.1"/>
    </source>
</evidence>
<reference evidence="2 3" key="1">
    <citation type="journal article" date="2013" name="Nature">
        <title>Insights into bilaterian evolution from three spiralian genomes.</title>
        <authorList>
            <person name="Simakov O."/>
            <person name="Marletaz F."/>
            <person name="Cho S.J."/>
            <person name="Edsinger-Gonzales E."/>
            <person name="Havlak P."/>
            <person name="Hellsten U."/>
            <person name="Kuo D.H."/>
            <person name="Larsson T."/>
            <person name="Lv J."/>
            <person name="Arendt D."/>
            <person name="Savage R."/>
            <person name="Osoegawa K."/>
            <person name="de Jong P."/>
            <person name="Grimwood J."/>
            <person name="Chapman J.A."/>
            <person name="Shapiro H."/>
            <person name="Aerts A."/>
            <person name="Otillar R.P."/>
            <person name="Terry A.Y."/>
            <person name="Boore J.L."/>
            <person name="Grigoriev I.V."/>
            <person name="Lindberg D.R."/>
            <person name="Seaver E.C."/>
            <person name="Weisblat D.A."/>
            <person name="Putnam N.H."/>
            <person name="Rokhsar D.S."/>
        </authorList>
    </citation>
    <scope>NUCLEOTIDE SEQUENCE [LARGE SCALE GENOMIC DNA]</scope>
</reference>
<dbReference type="CTD" id="20243274"/>
<dbReference type="EMBL" id="KB201961">
    <property type="protein sequence ID" value="ESO93167.1"/>
    <property type="molecule type" value="Genomic_DNA"/>
</dbReference>
<organism evidence="2 3">
    <name type="scientific">Lottia gigantea</name>
    <name type="common">Giant owl limpet</name>
    <dbReference type="NCBI Taxonomy" id="225164"/>
    <lineage>
        <taxon>Eukaryota</taxon>
        <taxon>Metazoa</taxon>
        <taxon>Spiralia</taxon>
        <taxon>Lophotrochozoa</taxon>
        <taxon>Mollusca</taxon>
        <taxon>Gastropoda</taxon>
        <taxon>Patellogastropoda</taxon>
        <taxon>Lottioidea</taxon>
        <taxon>Lottiidae</taxon>
        <taxon>Lottia</taxon>
    </lineage>
</organism>
<accession>V4A8T1</accession>
<dbReference type="KEGG" id="lgi:LOTGIDRAFT_175602"/>
<dbReference type="AlphaFoldDB" id="V4A8T1"/>
<proteinExistence type="predicted"/>
<dbReference type="OrthoDB" id="8964652at2759"/>
<name>V4A8T1_LOTGI</name>
<gene>
    <name evidence="2" type="ORF">LOTGIDRAFT_175602</name>
</gene>
<dbReference type="RefSeq" id="XP_009056140.1">
    <property type="nucleotide sequence ID" value="XM_009057892.1"/>
</dbReference>
<feature type="compositionally biased region" description="Polar residues" evidence="1">
    <location>
        <begin position="1"/>
        <end position="25"/>
    </location>
</feature>
<feature type="region of interest" description="Disordered" evidence="1">
    <location>
        <begin position="1"/>
        <end position="35"/>
    </location>
</feature>
<dbReference type="HOGENOM" id="CLU_1290282_0_0_1"/>
<keyword evidence="3" id="KW-1185">Reference proteome</keyword>
<protein>
    <submittedName>
        <fullName evidence="2">Uncharacterized protein</fullName>
    </submittedName>
</protein>
<dbReference type="GeneID" id="20243274"/>
<evidence type="ECO:0000256" key="1">
    <source>
        <dbReference type="SAM" id="MobiDB-lite"/>
    </source>
</evidence>